<proteinExistence type="inferred from homology"/>
<evidence type="ECO:0000256" key="3">
    <source>
        <dbReference type="ARBA" id="ARBA00022676"/>
    </source>
</evidence>
<dbReference type="GO" id="GO:0009113">
    <property type="term" value="P:purine nucleobase biosynthetic process"/>
    <property type="evidence" value="ECO:0007669"/>
    <property type="project" value="UniProtKB-UniRule"/>
</dbReference>
<dbReference type="InterPro" id="IPR017932">
    <property type="entry name" value="GATase_2_dom"/>
</dbReference>
<comment type="pathway">
    <text evidence="1 7 8">Purine metabolism; IMP biosynthesis via de novo pathway; N(1)-(5-phospho-D-ribosyl)glycinamide from 5-phospho-alpha-D-ribose 1-diphosphate: step 1/2.</text>
</comment>
<evidence type="ECO:0000313" key="12">
    <source>
        <dbReference type="EMBL" id="OGG43735.1"/>
    </source>
</evidence>
<organism evidence="12 13">
    <name type="scientific">Candidatus Kaiserbacteria bacterium RIFCSPHIGHO2_01_FULL_48_10</name>
    <dbReference type="NCBI Taxonomy" id="1798476"/>
    <lineage>
        <taxon>Bacteria</taxon>
        <taxon>Candidatus Kaiseribacteriota</taxon>
    </lineage>
</organism>
<protein>
    <recommendedName>
        <fullName evidence="7">Amidophosphoribosyltransferase</fullName>
        <shortName evidence="7">ATase</shortName>
        <ecNumber evidence="7">2.4.2.14</ecNumber>
    </recommendedName>
    <alternativeName>
        <fullName evidence="7">Glutamine phosphoribosylpyrophosphate amidotransferase</fullName>
        <shortName evidence="7">GPATase</shortName>
    </alternativeName>
</protein>
<evidence type="ECO:0000256" key="7">
    <source>
        <dbReference type="HAMAP-Rule" id="MF_01931"/>
    </source>
</evidence>
<feature type="binding site" evidence="7 10">
    <location>
        <position position="361"/>
    </location>
    <ligand>
        <name>Mg(2+)</name>
        <dbReference type="ChEBI" id="CHEBI:18420"/>
    </ligand>
</feature>
<dbReference type="Gene3D" id="3.60.20.10">
    <property type="entry name" value="Glutamine Phosphoribosylpyrophosphate, subunit 1, domain 1"/>
    <property type="match status" value="1"/>
</dbReference>
<comment type="caution">
    <text evidence="12">The sequence shown here is derived from an EMBL/GenBank/DDBJ whole genome shotgun (WGS) entry which is preliminary data.</text>
</comment>
<evidence type="ECO:0000313" key="13">
    <source>
        <dbReference type="Proteomes" id="UP000178249"/>
    </source>
</evidence>
<evidence type="ECO:0000256" key="10">
    <source>
        <dbReference type="PIRSR" id="PIRSR000485-2"/>
    </source>
</evidence>
<evidence type="ECO:0000256" key="9">
    <source>
        <dbReference type="PIRSR" id="PIRSR000485-1"/>
    </source>
</evidence>
<keyword evidence="3 7" id="KW-0328">Glycosyltransferase</keyword>
<dbReference type="EC" id="2.4.2.14" evidence="7"/>
<reference evidence="12 13" key="1">
    <citation type="journal article" date="2016" name="Nat. Commun.">
        <title>Thousands of microbial genomes shed light on interconnected biogeochemical processes in an aquifer system.</title>
        <authorList>
            <person name="Anantharaman K."/>
            <person name="Brown C.T."/>
            <person name="Hug L.A."/>
            <person name="Sharon I."/>
            <person name="Castelle C.J."/>
            <person name="Probst A.J."/>
            <person name="Thomas B.C."/>
            <person name="Singh A."/>
            <person name="Wilkins M.J."/>
            <person name="Karaoz U."/>
            <person name="Brodie E.L."/>
            <person name="Williams K.H."/>
            <person name="Hubbard S.S."/>
            <person name="Banfield J.F."/>
        </authorList>
    </citation>
    <scope>NUCLEOTIDE SEQUENCE [LARGE SCALE GENOMIC DNA]</scope>
</reference>
<feature type="domain" description="Glutamine amidotransferase type-2" evidence="11">
    <location>
        <begin position="16"/>
        <end position="238"/>
    </location>
</feature>
<comment type="catalytic activity">
    <reaction evidence="7 8">
        <text>5-phospho-beta-D-ribosylamine + L-glutamate + diphosphate = 5-phospho-alpha-D-ribose 1-diphosphate + L-glutamine + H2O</text>
        <dbReference type="Rhea" id="RHEA:14905"/>
        <dbReference type="ChEBI" id="CHEBI:15377"/>
        <dbReference type="ChEBI" id="CHEBI:29985"/>
        <dbReference type="ChEBI" id="CHEBI:33019"/>
        <dbReference type="ChEBI" id="CHEBI:58017"/>
        <dbReference type="ChEBI" id="CHEBI:58359"/>
        <dbReference type="ChEBI" id="CHEBI:58681"/>
        <dbReference type="EC" id="2.4.2.14"/>
    </reaction>
</comment>
<evidence type="ECO:0000256" key="1">
    <source>
        <dbReference type="ARBA" id="ARBA00005209"/>
    </source>
</evidence>
<name>A0A1F6C3H2_9BACT</name>
<dbReference type="InterPro" id="IPR005854">
    <property type="entry name" value="PurF"/>
</dbReference>
<dbReference type="Pfam" id="PF13522">
    <property type="entry name" value="GATase_6"/>
    <property type="match status" value="1"/>
</dbReference>
<feature type="active site" description="Nucleophile" evidence="7 9">
    <location>
        <position position="16"/>
    </location>
</feature>
<accession>A0A1F6C3H2</accession>
<dbReference type="PROSITE" id="PS51278">
    <property type="entry name" value="GATASE_TYPE_2"/>
    <property type="match status" value="1"/>
</dbReference>
<gene>
    <name evidence="7" type="primary">purF</name>
    <name evidence="12" type="ORF">A2841_01580</name>
</gene>
<feature type="binding site" evidence="7 10">
    <location>
        <position position="360"/>
    </location>
    <ligand>
        <name>Mg(2+)</name>
        <dbReference type="ChEBI" id="CHEBI:18420"/>
    </ligand>
</feature>
<dbReference type="CDD" id="cd06223">
    <property type="entry name" value="PRTases_typeI"/>
    <property type="match status" value="1"/>
</dbReference>
<dbReference type="Proteomes" id="UP000178249">
    <property type="component" value="Unassembled WGS sequence"/>
</dbReference>
<dbReference type="SUPFAM" id="SSF56235">
    <property type="entry name" value="N-terminal nucleophile aminohydrolases (Ntn hydrolases)"/>
    <property type="match status" value="1"/>
</dbReference>
<dbReference type="Gene3D" id="3.40.50.2020">
    <property type="match status" value="1"/>
</dbReference>
<dbReference type="SUPFAM" id="SSF53271">
    <property type="entry name" value="PRTase-like"/>
    <property type="match status" value="1"/>
</dbReference>
<keyword evidence="6 7" id="KW-0315">Glutamine amidotransferase</keyword>
<evidence type="ECO:0000256" key="5">
    <source>
        <dbReference type="ARBA" id="ARBA00022755"/>
    </source>
</evidence>
<dbReference type="GO" id="GO:0006189">
    <property type="term" value="P:'de novo' IMP biosynthetic process"/>
    <property type="evidence" value="ECO:0007669"/>
    <property type="project" value="UniProtKB-UniRule"/>
</dbReference>
<dbReference type="GO" id="GO:0004044">
    <property type="term" value="F:amidophosphoribosyltransferase activity"/>
    <property type="evidence" value="ECO:0007669"/>
    <property type="project" value="UniProtKB-UniRule"/>
</dbReference>
<dbReference type="PANTHER" id="PTHR11907">
    <property type="entry name" value="AMIDOPHOSPHORIBOSYLTRANSFERASE"/>
    <property type="match status" value="1"/>
</dbReference>
<keyword evidence="5 7" id="KW-0658">Purine biosynthesis</keyword>
<keyword evidence="4 7" id="KW-0808">Transferase</keyword>
<dbReference type="GO" id="GO:0000287">
    <property type="term" value="F:magnesium ion binding"/>
    <property type="evidence" value="ECO:0007669"/>
    <property type="project" value="UniProtKB-UniRule"/>
</dbReference>
<dbReference type="PIRSF" id="PIRSF000485">
    <property type="entry name" value="Amd_phspho_trans"/>
    <property type="match status" value="1"/>
</dbReference>
<evidence type="ECO:0000256" key="4">
    <source>
        <dbReference type="ARBA" id="ARBA00022679"/>
    </source>
</evidence>
<evidence type="ECO:0000256" key="8">
    <source>
        <dbReference type="PIRNR" id="PIRNR000485"/>
    </source>
</evidence>
<comment type="similarity">
    <text evidence="2 7 8">In the C-terminal section; belongs to the purine/pyrimidine phosphoribosyltransferase family.</text>
</comment>
<evidence type="ECO:0000259" key="11">
    <source>
        <dbReference type="PROSITE" id="PS51278"/>
    </source>
</evidence>
<evidence type="ECO:0000256" key="2">
    <source>
        <dbReference type="ARBA" id="ARBA00010138"/>
    </source>
</evidence>
<comment type="cofactor">
    <cofactor evidence="7 10">
        <name>Mg(2+)</name>
        <dbReference type="ChEBI" id="CHEBI:18420"/>
    </cofactor>
    <text evidence="7 10">Binds 1 Mg(2+) ion per subunit.</text>
</comment>
<comment type="function">
    <text evidence="7">Catalyzes the formation of phosphoribosylamine from phosphoribosylpyrophosphate (PRPP) and glutamine.</text>
</comment>
<comment type="caution">
    <text evidence="7">Lacks conserved residue(s) required for the propagation of feature annotation.</text>
</comment>
<dbReference type="AlphaFoldDB" id="A0A1F6C3H2"/>
<dbReference type="UniPathway" id="UPA00074">
    <property type="reaction ID" value="UER00124"/>
</dbReference>
<keyword evidence="7 10" id="KW-0460">Magnesium</keyword>
<evidence type="ECO:0000256" key="6">
    <source>
        <dbReference type="ARBA" id="ARBA00022962"/>
    </source>
</evidence>
<feature type="binding site" evidence="7 10">
    <location>
        <position position="300"/>
    </location>
    <ligand>
        <name>Mg(2+)</name>
        <dbReference type="ChEBI" id="CHEBI:18420"/>
    </ligand>
</feature>
<dbReference type="EMBL" id="MFKP01000032">
    <property type="protein sequence ID" value="OGG43735.1"/>
    <property type="molecule type" value="Genomic_DNA"/>
</dbReference>
<dbReference type="InterPro" id="IPR029057">
    <property type="entry name" value="PRTase-like"/>
</dbReference>
<sequence length="476" mass="52487">MEFSERVPTRELREECGVFGVYGAENAATLVLSGLQDLQHRGQDSSGIATSDGKNLYYHKEAGLVAKVYTERDMHGLPGRIAIGHDRYSTSKGFGARHAQPVFIDDVGLALAHNGNISALKPLEEFLVSKKISPTKFSDSEMIAEAIAVQMREGMPLPEAIQTTFPILVGAFSMLVMNKENLIAVRDAHGIRPLSIGTFGPKKREGYVFSSETCAFPPIGATHLRDVRPGEMVIIGEKGMQSVKLAKGSQKLDIFEFVYFARPDSSLLGRTVYTVRKNFGRELAKEHPLDVDLVMPVPQTAIQAAIGYSHETGIPYEECLIKARDRRTFIEPAQLREHGVKTKLTAVQETIQGKRVAVVDDSIVRGTTSRQIVEMVKNAGAKEVHFLVTSSPVKFPDFYGIDTPKQEELIAAHKTPEEIRQFLGADSLHYLSYEGMIRATGLPEHMFCTSCFTGEYPIQIGPRRANSKGLRIPVGV</sequence>
<keyword evidence="7 10" id="KW-0479">Metal-binding</keyword>
<dbReference type="InterPro" id="IPR000836">
    <property type="entry name" value="PRTase_dom"/>
</dbReference>
<dbReference type="InterPro" id="IPR029055">
    <property type="entry name" value="Ntn_hydrolases_N"/>
</dbReference>
<dbReference type="HAMAP" id="MF_01931">
    <property type="entry name" value="PurF"/>
    <property type="match status" value="1"/>
</dbReference>
<dbReference type="NCBIfam" id="TIGR01134">
    <property type="entry name" value="purF"/>
    <property type="match status" value="1"/>
</dbReference>